<protein>
    <submittedName>
        <fullName evidence="1">Uncharacterized protein</fullName>
    </submittedName>
</protein>
<reference evidence="1" key="1">
    <citation type="submission" date="2020-04" db="EMBL/GenBank/DDBJ databases">
        <authorList>
            <person name="Chiriac C."/>
            <person name="Salcher M."/>
            <person name="Ghai R."/>
            <person name="Kavagutti S V."/>
        </authorList>
    </citation>
    <scope>NUCLEOTIDE SEQUENCE</scope>
</reference>
<dbReference type="EMBL" id="LR796737">
    <property type="protein sequence ID" value="CAB4162887.1"/>
    <property type="molecule type" value="Genomic_DNA"/>
</dbReference>
<sequence>MSWPYLEDDFMEIGHTGWRSFGENLYKNIYTGEIINEDGVECDENGNVISEDIDGE</sequence>
<accession>A0A6J5MDS5</accession>
<evidence type="ECO:0000313" key="1">
    <source>
        <dbReference type="EMBL" id="CAB4143523.1"/>
    </source>
</evidence>
<organism evidence="1">
    <name type="scientific">uncultured Caudovirales phage</name>
    <dbReference type="NCBI Taxonomy" id="2100421"/>
    <lineage>
        <taxon>Viruses</taxon>
        <taxon>Duplodnaviria</taxon>
        <taxon>Heunggongvirae</taxon>
        <taxon>Uroviricota</taxon>
        <taxon>Caudoviricetes</taxon>
        <taxon>Peduoviridae</taxon>
        <taxon>Maltschvirus</taxon>
        <taxon>Maltschvirus maltsch</taxon>
    </lineage>
</organism>
<proteinExistence type="predicted"/>
<gene>
    <name evidence="1" type="ORF">UFOVP436_166</name>
    <name evidence="2" type="ORF">UFOVP784_166</name>
</gene>
<name>A0A6J5MDS5_9CAUD</name>
<dbReference type="EMBL" id="LR796418">
    <property type="protein sequence ID" value="CAB4143523.1"/>
    <property type="molecule type" value="Genomic_DNA"/>
</dbReference>
<evidence type="ECO:0000313" key="2">
    <source>
        <dbReference type="EMBL" id="CAB4162887.1"/>
    </source>
</evidence>